<dbReference type="InterPro" id="IPR041552">
    <property type="entry name" value="UvrA_DNA-bd"/>
</dbReference>
<evidence type="ECO:0000313" key="19">
    <source>
        <dbReference type="EMBL" id="OIO07707.1"/>
    </source>
</evidence>
<dbReference type="InterPro" id="IPR027417">
    <property type="entry name" value="P-loop_NTPase"/>
</dbReference>
<dbReference type="InterPro" id="IPR017871">
    <property type="entry name" value="ABC_transporter-like_CS"/>
</dbReference>
<evidence type="ECO:0000256" key="2">
    <source>
        <dbReference type="ARBA" id="ARBA00022490"/>
    </source>
</evidence>
<evidence type="ECO:0000256" key="3">
    <source>
        <dbReference type="ARBA" id="ARBA00022723"/>
    </source>
</evidence>
<dbReference type="EMBL" id="MNUV01000030">
    <property type="protein sequence ID" value="OIO07707.1"/>
    <property type="molecule type" value="Genomic_DNA"/>
</dbReference>
<dbReference type="GO" id="GO:0004518">
    <property type="term" value="F:nuclease activity"/>
    <property type="evidence" value="ECO:0007669"/>
    <property type="project" value="UniProtKB-KW"/>
</dbReference>
<gene>
    <name evidence="19" type="ORF">AUJ35_01665</name>
</gene>
<dbReference type="GO" id="GO:0009380">
    <property type="term" value="C:excinuclease repair complex"/>
    <property type="evidence" value="ECO:0007669"/>
    <property type="project" value="InterPro"/>
</dbReference>
<keyword evidence="6" id="KW-0227">DNA damage</keyword>
<dbReference type="GO" id="GO:0016887">
    <property type="term" value="F:ATP hydrolysis activity"/>
    <property type="evidence" value="ECO:0007669"/>
    <property type="project" value="InterPro"/>
</dbReference>
<dbReference type="GO" id="GO:0005524">
    <property type="term" value="F:ATP binding"/>
    <property type="evidence" value="ECO:0007669"/>
    <property type="project" value="UniProtKB-KW"/>
</dbReference>
<evidence type="ECO:0000256" key="16">
    <source>
        <dbReference type="ARBA" id="ARBA00039316"/>
    </source>
</evidence>
<keyword evidence="13" id="KW-0234">DNA repair</keyword>
<keyword evidence="9" id="KW-0862">Zinc</keyword>
<dbReference type="SUPFAM" id="SSF52540">
    <property type="entry name" value="P-loop containing nucleoside triphosphate hydrolases"/>
    <property type="match status" value="3"/>
</dbReference>
<dbReference type="CDD" id="cd03271">
    <property type="entry name" value="ABC_UvrA_II"/>
    <property type="match status" value="1"/>
</dbReference>
<organism evidence="19 20">
    <name type="scientific">Candidatus Falkowbacteria bacterium CG1_02_41_21</name>
    <dbReference type="NCBI Taxonomy" id="1805147"/>
    <lineage>
        <taxon>Bacteria</taxon>
        <taxon>Candidatus Falkowiibacteriota</taxon>
    </lineage>
</organism>
<dbReference type="GO" id="GO:0005737">
    <property type="term" value="C:cytoplasm"/>
    <property type="evidence" value="ECO:0007669"/>
    <property type="project" value="UniProtKB-SubCell"/>
</dbReference>
<dbReference type="GO" id="GO:0006289">
    <property type="term" value="P:nucleotide-excision repair"/>
    <property type="evidence" value="ECO:0007669"/>
    <property type="project" value="InterPro"/>
</dbReference>
<keyword evidence="14" id="KW-0742">SOS response</keyword>
<evidence type="ECO:0000256" key="5">
    <source>
        <dbReference type="ARBA" id="ARBA00022741"/>
    </source>
</evidence>
<dbReference type="Pfam" id="PF17755">
    <property type="entry name" value="UvrA_DNA-bind"/>
    <property type="match status" value="1"/>
</dbReference>
<keyword evidence="3" id="KW-0479">Metal-binding</keyword>
<evidence type="ECO:0000256" key="14">
    <source>
        <dbReference type="ARBA" id="ARBA00023236"/>
    </source>
</evidence>
<keyword evidence="11" id="KW-0267">Excision nuclease</keyword>
<evidence type="ECO:0000256" key="11">
    <source>
        <dbReference type="ARBA" id="ARBA00022881"/>
    </source>
</evidence>
<proteinExistence type="inferred from homology"/>
<keyword evidence="5" id="KW-0547">Nucleotide-binding</keyword>
<accession>A0A1J4T9Y7</accession>
<feature type="domain" description="ABC transporter" evidence="18">
    <location>
        <begin position="479"/>
        <end position="807"/>
    </location>
</feature>
<keyword evidence="2" id="KW-0963">Cytoplasm</keyword>
<comment type="subcellular location">
    <subcellularLocation>
        <location evidence="1">Cytoplasm</location>
    </subcellularLocation>
</comment>
<dbReference type="Gene3D" id="1.10.8.280">
    <property type="entry name" value="ABC transporter ATPase domain-like"/>
    <property type="match status" value="2"/>
</dbReference>
<evidence type="ECO:0000256" key="10">
    <source>
        <dbReference type="ARBA" id="ARBA00022840"/>
    </source>
</evidence>
<dbReference type="Gene3D" id="3.40.50.300">
    <property type="entry name" value="P-loop containing nucleotide triphosphate hydrolases"/>
    <property type="match status" value="3"/>
</dbReference>
<comment type="caution">
    <text evidence="19">The sequence shown here is derived from an EMBL/GenBank/DDBJ whole genome shotgun (WGS) entry which is preliminary data.</text>
</comment>
<dbReference type="NCBIfam" id="TIGR00630">
    <property type="entry name" value="uvra"/>
    <property type="match status" value="1"/>
</dbReference>
<evidence type="ECO:0000256" key="15">
    <source>
        <dbReference type="ARBA" id="ARBA00038000"/>
    </source>
</evidence>
<keyword evidence="7" id="KW-0228">DNA excision</keyword>
<dbReference type="AlphaFoldDB" id="A0A1J4T9Y7"/>
<dbReference type="Proteomes" id="UP000182860">
    <property type="component" value="Unassembled WGS sequence"/>
</dbReference>
<evidence type="ECO:0000313" key="20">
    <source>
        <dbReference type="Proteomes" id="UP000182860"/>
    </source>
</evidence>
<dbReference type="InterPro" id="IPR004602">
    <property type="entry name" value="UvrA"/>
</dbReference>
<dbReference type="GO" id="GO:0009432">
    <property type="term" value="P:SOS response"/>
    <property type="evidence" value="ECO:0007669"/>
    <property type="project" value="UniProtKB-KW"/>
</dbReference>
<keyword evidence="8" id="KW-0863">Zinc-finger</keyword>
<evidence type="ECO:0000256" key="17">
    <source>
        <dbReference type="ARBA" id="ARBA00042156"/>
    </source>
</evidence>
<dbReference type="PROSITE" id="PS00211">
    <property type="entry name" value="ABC_TRANSPORTER_1"/>
    <property type="match status" value="2"/>
</dbReference>
<evidence type="ECO:0000256" key="12">
    <source>
        <dbReference type="ARBA" id="ARBA00023125"/>
    </source>
</evidence>
<evidence type="ECO:0000256" key="8">
    <source>
        <dbReference type="ARBA" id="ARBA00022771"/>
    </source>
</evidence>
<dbReference type="SMART" id="SM00382">
    <property type="entry name" value="AAA"/>
    <property type="match status" value="2"/>
</dbReference>
<comment type="similarity">
    <text evidence="15">Belongs to the ABC transporter superfamily. UvrA family.</text>
</comment>
<dbReference type="PROSITE" id="PS50893">
    <property type="entry name" value="ABC_TRANSPORTER_2"/>
    <property type="match status" value="1"/>
</dbReference>
<dbReference type="InterPro" id="IPR003439">
    <property type="entry name" value="ABC_transporter-like_ATP-bd"/>
</dbReference>
<keyword evidence="4" id="KW-0677">Repeat</keyword>
<dbReference type="PANTHER" id="PTHR43152">
    <property type="entry name" value="UVRABC SYSTEM PROTEIN A"/>
    <property type="match status" value="1"/>
</dbReference>
<dbReference type="GO" id="GO:0008270">
    <property type="term" value="F:zinc ion binding"/>
    <property type="evidence" value="ECO:0007669"/>
    <property type="project" value="UniProtKB-KW"/>
</dbReference>
<evidence type="ECO:0000256" key="13">
    <source>
        <dbReference type="ARBA" id="ARBA00023204"/>
    </source>
</evidence>
<evidence type="ECO:0000256" key="6">
    <source>
        <dbReference type="ARBA" id="ARBA00022763"/>
    </source>
</evidence>
<dbReference type="FunFam" id="1.20.1580.10:FF:000001">
    <property type="entry name" value="UvrABC system protein A"/>
    <property type="match status" value="1"/>
</dbReference>
<evidence type="ECO:0000256" key="9">
    <source>
        <dbReference type="ARBA" id="ARBA00022833"/>
    </source>
</evidence>
<dbReference type="InterPro" id="IPR003593">
    <property type="entry name" value="AAA+_ATPase"/>
</dbReference>
<keyword evidence="12" id="KW-0238">DNA-binding</keyword>
<dbReference type="GO" id="GO:0003677">
    <property type="term" value="F:DNA binding"/>
    <property type="evidence" value="ECO:0007669"/>
    <property type="project" value="UniProtKB-KW"/>
</dbReference>
<sequence>MSNNFIKIRGARVNNLKNIDIDIPRDKFIVITGLSGSGKSSLAFDTLYAEGQRRYVESLSSYARQFVGLMDKPDVDLIEGLPPAVSIDQRSVSHNPRSTVGTITEIYDYLRLIYAKIGVPHCPQCHKKLKKEKKKLFCPDGHFTRPELQPGDFSFNSSSGACTTCGGLGNKLEVDPELILNHNLSLAQGAVKPWTHYSSRNQHLLLEEVKKLGVRNNFDIDTPLKRLNTKQIEVLLQGDKDFEGVIANLERRYNETDSSYIHQKIGQYMQALPCPQCLGKRLKPEILAVQLEGESIHAIAEKNITNCHKFFVTLEKSAKFNERDKKIAAPIAKEIKRRLDFIKNVGLDYLNLNRSAHTLSGGEAQRLRLATQIGSALVGILYVLDEPSIGLHQKDNDKLIKTLKLLQNKGNTVIVVEHDEATILAADYVIDVGLGAGEYGGKIIFAGTPQNIKKDPRSLTGAYLSGRKTIQMSRDYRPGSGENISILGAKEHNLKNIDVHIPLGKFVAITGVSGSGKSTLMTDILANALTRHFYRAKTHPGEHRDIKGLDLIDKVIDIDQSPIGRTPRSNPATYTEVFTPIRDLFADITEAKVKGYKANHFSFNTVGGRCETCSGDGIIKIEMQFLPDIYIKCETCLGERYKKEVLEIKYRGKNIFQVLEMTVQEAMGFFKEEKNIRQKLQTLYDVGLGYIKLGQSSTTLSGGEAQRIKLATELSRQATGNTLYILDEPTTGLHFDDIKRLLEVLNKLVDKGNTVLIIEHNLDIIKSVDWIIDLGPEGGDKGGYLVACGTPQEIAKIKSSWTGKYLKKYF</sequence>
<dbReference type="Pfam" id="PF00005">
    <property type="entry name" value="ABC_tran"/>
    <property type="match status" value="1"/>
</dbReference>
<dbReference type="Gene3D" id="1.20.1580.10">
    <property type="entry name" value="ABC transporter ATPase like domain"/>
    <property type="match status" value="3"/>
</dbReference>
<name>A0A1J4T9Y7_9BACT</name>
<keyword evidence="10" id="KW-0067">ATP-binding</keyword>
<protein>
    <recommendedName>
        <fullName evidence="16">UvrABC system protein A</fullName>
    </recommendedName>
    <alternativeName>
        <fullName evidence="17">Excinuclease ABC subunit A</fullName>
    </alternativeName>
</protein>
<evidence type="ECO:0000256" key="4">
    <source>
        <dbReference type="ARBA" id="ARBA00022737"/>
    </source>
</evidence>
<evidence type="ECO:0000256" key="7">
    <source>
        <dbReference type="ARBA" id="ARBA00022769"/>
    </source>
</evidence>
<evidence type="ECO:0000256" key="1">
    <source>
        <dbReference type="ARBA" id="ARBA00004496"/>
    </source>
</evidence>
<reference evidence="19 20" key="1">
    <citation type="journal article" date="2016" name="Environ. Microbiol.">
        <title>Genomic resolution of a cold subsurface aquifer community provides metabolic insights for novel microbes adapted to high CO concentrations.</title>
        <authorList>
            <person name="Probst A.J."/>
            <person name="Castelle C.J."/>
            <person name="Singh A."/>
            <person name="Brown C.T."/>
            <person name="Anantharaman K."/>
            <person name="Sharon I."/>
            <person name="Hug L.A."/>
            <person name="Burstein D."/>
            <person name="Emerson J.B."/>
            <person name="Thomas B.C."/>
            <person name="Banfield J.F."/>
        </authorList>
    </citation>
    <scope>NUCLEOTIDE SEQUENCE [LARGE SCALE GENOMIC DNA]</scope>
    <source>
        <strain evidence="19">CG1_02_41_21</strain>
    </source>
</reference>
<dbReference type="PANTHER" id="PTHR43152:SF3">
    <property type="entry name" value="UVRABC SYSTEM PROTEIN A"/>
    <property type="match status" value="1"/>
</dbReference>
<evidence type="ECO:0000259" key="18">
    <source>
        <dbReference type="PROSITE" id="PS50893"/>
    </source>
</evidence>